<accession>A0A067DJ12</accession>
<protein>
    <recommendedName>
        <fullName evidence="1">Protein kinase domain-containing protein</fullName>
    </recommendedName>
</protein>
<evidence type="ECO:0000259" key="1">
    <source>
        <dbReference type="PROSITE" id="PS50011"/>
    </source>
</evidence>
<organism evidence="2 3">
    <name type="scientific">Citrus sinensis</name>
    <name type="common">Sweet orange</name>
    <name type="synonym">Citrus aurantium var. sinensis</name>
    <dbReference type="NCBI Taxonomy" id="2711"/>
    <lineage>
        <taxon>Eukaryota</taxon>
        <taxon>Viridiplantae</taxon>
        <taxon>Streptophyta</taxon>
        <taxon>Embryophyta</taxon>
        <taxon>Tracheophyta</taxon>
        <taxon>Spermatophyta</taxon>
        <taxon>Magnoliopsida</taxon>
        <taxon>eudicotyledons</taxon>
        <taxon>Gunneridae</taxon>
        <taxon>Pentapetalae</taxon>
        <taxon>rosids</taxon>
        <taxon>malvids</taxon>
        <taxon>Sapindales</taxon>
        <taxon>Rutaceae</taxon>
        <taxon>Aurantioideae</taxon>
        <taxon>Citrus</taxon>
    </lineage>
</organism>
<dbReference type="FunFam" id="3.30.200.20:FF:001009">
    <property type="entry name" value="LRR receptor-like serine/threonine-protein kinase FLS2"/>
    <property type="match status" value="1"/>
</dbReference>
<dbReference type="EMBL" id="KK785429">
    <property type="protein sequence ID" value="KDO42843.1"/>
    <property type="molecule type" value="Genomic_DNA"/>
</dbReference>
<dbReference type="STRING" id="2711.A0A067DJ12"/>
<dbReference type="GO" id="GO:0016020">
    <property type="term" value="C:membrane"/>
    <property type="evidence" value="ECO:0000318"/>
    <property type="project" value="GO_Central"/>
</dbReference>
<dbReference type="PANTHER" id="PTHR48055:SF57">
    <property type="entry name" value="PROTEIN KINASE DOMAIN-CONTAINING PROTEIN"/>
    <property type="match status" value="1"/>
</dbReference>
<feature type="non-terminal residue" evidence="2">
    <location>
        <position position="1"/>
    </location>
</feature>
<dbReference type="Gene3D" id="1.10.510.10">
    <property type="entry name" value="Transferase(Phosphotransferase) domain 1"/>
    <property type="match status" value="1"/>
</dbReference>
<gene>
    <name evidence="2" type="ORF">CISIN_1g038766mg</name>
</gene>
<dbReference type="InterPro" id="IPR008271">
    <property type="entry name" value="Ser/Thr_kinase_AS"/>
</dbReference>
<dbReference type="CDD" id="cd14066">
    <property type="entry name" value="STKc_IRAK"/>
    <property type="match status" value="1"/>
</dbReference>
<dbReference type="InterPro" id="IPR051564">
    <property type="entry name" value="LRR_receptor-like_kinase"/>
</dbReference>
<dbReference type="Proteomes" id="UP000027120">
    <property type="component" value="Unassembled WGS sequence"/>
</dbReference>
<sequence>RFDRTEIENATGSFSENNIIGNSNLSTVYKGRLEDGEIVAVKKLNFHQFSAESDKSFYREAKTLKELKHRNLVKVLGYAWESGKLKALILEYMENGSLESVIHGPGVDHSRWTLPKRIDVLISVANGLDYLHSGYDIPIVHCDMKPSNILLDRDFEAHVSDFGTSRMLDVHLQDLSSLSTAFQGTIGYLAPEFAYMRIVTTKVDVFSFGIVVMEFLTKRRPTGLDEENGLSPISLRQLVEKALANGINGVRQITDPKLVSSIYEEQEQHQVLEELFKLALVCTSSNPEDRPNMNELLIT</sequence>
<dbReference type="SMR" id="A0A067DJ12"/>
<dbReference type="GO" id="GO:0005524">
    <property type="term" value="F:ATP binding"/>
    <property type="evidence" value="ECO:0007669"/>
    <property type="project" value="InterPro"/>
</dbReference>
<evidence type="ECO:0000313" key="3">
    <source>
        <dbReference type="Proteomes" id="UP000027120"/>
    </source>
</evidence>
<dbReference type="PaxDb" id="2711-XP_006478775.1"/>
<dbReference type="eggNOG" id="ENOG502QTTB">
    <property type="taxonomic scope" value="Eukaryota"/>
</dbReference>
<feature type="domain" description="Protein kinase" evidence="1">
    <location>
        <begin position="14"/>
        <end position="299"/>
    </location>
</feature>
<evidence type="ECO:0000313" key="2">
    <source>
        <dbReference type="EMBL" id="KDO42843.1"/>
    </source>
</evidence>
<keyword evidence="3" id="KW-1185">Reference proteome</keyword>
<dbReference type="FunFam" id="1.10.510.10:FF:001387">
    <property type="entry name" value="LRR receptor-like serine/threonine-protein kinase FLS2"/>
    <property type="match status" value="1"/>
</dbReference>
<dbReference type="SUPFAM" id="SSF56112">
    <property type="entry name" value="Protein kinase-like (PK-like)"/>
    <property type="match status" value="1"/>
</dbReference>
<dbReference type="Pfam" id="PF00069">
    <property type="entry name" value="Pkinase"/>
    <property type="match status" value="1"/>
</dbReference>
<dbReference type="AlphaFoldDB" id="A0A067DJ12"/>
<dbReference type="GO" id="GO:0004674">
    <property type="term" value="F:protein serine/threonine kinase activity"/>
    <property type="evidence" value="ECO:0000318"/>
    <property type="project" value="GO_Central"/>
</dbReference>
<dbReference type="PANTHER" id="PTHR48055">
    <property type="entry name" value="LEUCINE-RICH REPEAT RECEPTOR PROTEIN KINASE EMS1"/>
    <property type="match status" value="1"/>
</dbReference>
<dbReference type="InterPro" id="IPR011009">
    <property type="entry name" value="Kinase-like_dom_sf"/>
</dbReference>
<dbReference type="Gene3D" id="3.30.200.20">
    <property type="entry name" value="Phosphorylase Kinase, domain 1"/>
    <property type="match status" value="1"/>
</dbReference>
<dbReference type="PROSITE" id="PS50011">
    <property type="entry name" value="PROTEIN_KINASE_DOM"/>
    <property type="match status" value="1"/>
</dbReference>
<name>A0A067DJ12_CITSI</name>
<dbReference type="SMART" id="SM00220">
    <property type="entry name" value="S_TKc"/>
    <property type="match status" value="1"/>
</dbReference>
<reference evidence="2 3" key="1">
    <citation type="submission" date="2014-04" db="EMBL/GenBank/DDBJ databases">
        <authorList>
            <consortium name="International Citrus Genome Consortium"/>
            <person name="Gmitter F."/>
            <person name="Chen C."/>
            <person name="Farmerie W."/>
            <person name="Harkins T."/>
            <person name="Desany B."/>
            <person name="Mohiuddin M."/>
            <person name="Kodira C."/>
            <person name="Borodovsky M."/>
            <person name="Lomsadze A."/>
            <person name="Burns P."/>
            <person name="Jenkins J."/>
            <person name="Prochnik S."/>
            <person name="Shu S."/>
            <person name="Chapman J."/>
            <person name="Pitluck S."/>
            <person name="Schmutz J."/>
            <person name="Rokhsar D."/>
        </authorList>
    </citation>
    <scope>NUCLEOTIDE SEQUENCE</scope>
</reference>
<dbReference type="InterPro" id="IPR000719">
    <property type="entry name" value="Prot_kinase_dom"/>
</dbReference>
<dbReference type="PROSITE" id="PS00108">
    <property type="entry name" value="PROTEIN_KINASE_ST"/>
    <property type="match status" value="1"/>
</dbReference>
<proteinExistence type="predicted"/>